<reference evidence="4" key="1">
    <citation type="submission" date="2021-01" db="EMBL/GenBank/DDBJ databases">
        <title>Genome sequence of strain Noviherbaspirillum sp. DKR-6.</title>
        <authorList>
            <person name="Chaudhary D.K."/>
        </authorList>
    </citation>
    <scope>NUCLEOTIDE SEQUENCE</scope>
    <source>
        <strain evidence="4">DKR-6</strain>
    </source>
</reference>
<dbReference type="Pfam" id="PF00072">
    <property type="entry name" value="Response_reg"/>
    <property type="match status" value="1"/>
</dbReference>
<dbReference type="Gene3D" id="3.40.50.2300">
    <property type="match status" value="1"/>
</dbReference>
<evidence type="ECO:0000313" key="5">
    <source>
        <dbReference type="Proteomes" id="UP000622890"/>
    </source>
</evidence>
<dbReference type="PANTHER" id="PTHR44591">
    <property type="entry name" value="STRESS RESPONSE REGULATOR PROTEIN 1"/>
    <property type="match status" value="1"/>
</dbReference>
<dbReference type="InterPro" id="IPR011006">
    <property type="entry name" value="CheY-like_superfamily"/>
</dbReference>
<protein>
    <submittedName>
        <fullName evidence="4">Response regulator</fullName>
    </submittedName>
</protein>
<dbReference type="RefSeq" id="WP_200595878.1">
    <property type="nucleotide sequence ID" value="NZ_JAEPBG010000012.1"/>
</dbReference>
<dbReference type="PANTHER" id="PTHR44591:SF3">
    <property type="entry name" value="RESPONSE REGULATORY DOMAIN-CONTAINING PROTEIN"/>
    <property type="match status" value="1"/>
</dbReference>
<evidence type="ECO:0000256" key="2">
    <source>
        <dbReference type="PROSITE-ProRule" id="PRU00169"/>
    </source>
</evidence>
<dbReference type="AlphaFoldDB" id="A0A934SXK9"/>
<dbReference type="SUPFAM" id="SSF52172">
    <property type="entry name" value="CheY-like"/>
    <property type="match status" value="1"/>
</dbReference>
<dbReference type="PROSITE" id="PS50110">
    <property type="entry name" value="RESPONSE_REGULATORY"/>
    <property type="match status" value="1"/>
</dbReference>
<organism evidence="4 5">
    <name type="scientific">Noviherbaspirillum pedocola</name>
    <dbReference type="NCBI Taxonomy" id="2801341"/>
    <lineage>
        <taxon>Bacteria</taxon>
        <taxon>Pseudomonadati</taxon>
        <taxon>Pseudomonadota</taxon>
        <taxon>Betaproteobacteria</taxon>
        <taxon>Burkholderiales</taxon>
        <taxon>Oxalobacteraceae</taxon>
        <taxon>Noviherbaspirillum</taxon>
    </lineage>
</organism>
<dbReference type="Proteomes" id="UP000622890">
    <property type="component" value="Unassembled WGS sequence"/>
</dbReference>
<keyword evidence="1 2" id="KW-0597">Phosphoprotein</keyword>
<accession>A0A934SXK9</accession>
<keyword evidence="5" id="KW-1185">Reference proteome</keyword>
<evidence type="ECO:0000313" key="4">
    <source>
        <dbReference type="EMBL" id="MBK4737524.1"/>
    </source>
</evidence>
<dbReference type="GO" id="GO:0000160">
    <property type="term" value="P:phosphorelay signal transduction system"/>
    <property type="evidence" value="ECO:0007669"/>
    <property type="project" value="InterPro"/>
</dbReference>
<feature type="modified residue" description="4-aspartylphosphate" evidence="2">
    <location>
        <position position="89"/>
    </location>
</feature>
<dbReference type="InterPro" id="IPR050595">
    <property type="entry name" value="Bact_response_regulator"/>
</dbReference>
<proteinExistence type="predicted"/>
<evidence type="ECO:0000256" key="1">
    <source>
        <dbReference type="ARBA" id="ARBA00022553"/>
    </source>
</evidence>
<dbReference type="CDD" id="cd17580">
    <property type="entry name" value="REC_2_DhkD-like"/>
    <property type="match status" value="1"/>
</dbReference>
<dbReference type="SMART" id="SM00448">
    <property type="entry name" value="REC"/>
    <property type="match status" value="1"/>
</dbReference>
<sequence>MQSSISNAYSVTVDVPSSAEAIHSEPVARHGGFIEHRAFRILLIDDNRDAIDSMGALLELMDYDIRTAEDAESGLAIAASFQPHLVLSDIGLPGMDGYALAPHLREAAGERKLILAAVTSYGRARDKARAREAGFDYHLVKPVDADALLEFVARQFREY</sequence>
<comment type="caution">
    <text evidence="4">The sequence shown here is derived from an EMBL/GenBank/DDBJ whole genome shotgun (WGS) entry which is preliminary data.</text>
</comment>
<dbReference type="EMBL" id="JAEPBG010000012">
    <property type="protein sequence ID" value="MBK4737524.1"/>
    <property type="molecule type" value="Genomic_DNA"/>
</dbReference>
<evidence type="ECO:0000259" key="3">
    <source>
        <dbReference type="PROSITE" id="PS50110"/>
    </source>
</evidence>
<dbReference type="InterPro" id="IPR001789">
    <property type="entry name" value="Sig_transdc_resp-reg_receiver"/>
</dbReference>
<name>A0A934SXK9_9BURK</name>
<gene>
    <name evidence="4" type="ORF">JJB74_23135</name>
</gene>
<feature type="domain" description="Response regulatory" evidence="3">
    <location>
        <begin position="40"/>
        <end position="156"/>
    </location>
</feature>